<evidence type="ECO:0000313" key="2">
    <source>
        <dbReference type="EMBL" id="MYE38288.1"/>
    </source>
</evidence>
<feature type="domain" description="GmrSD restriction endonucleases N-terminal" evidence="1">
    <location>
        <begin position="11"/>
        <end position="262"/>
    </location>
</feature>
<accession>A0A845DB65</accession>
<comment type="caution">
    <text evidence="2">The sequence shown here is derived from an EMBL/GenBank/DDBJ whole genome shotgun (WGS) entry which is preliminary data.</text>
</comment>
<gene>
    <name evidence="2" type="ORF">F4X82_02090</name>
</gene>
<dbReference type="PANTHER" id="PTHR37292">
    <property type="entry name" value="VNG6097C"/>
    <property type="match status" value="1"/>
</dbReference>
<evidence type="ECO:0000259" key="1">
    <source>
        <dbReference type="Pfam" id="PF03235"/>
    </source>
</evidence>
<protein>
    <submittedName>
        <fullName evidence="2">DUF262 domain-containing protein</fullName>
    </submittedName>
</protein>
<reference evidence="2 3" key="1">
    <citation type="submission" date="2019-09" db="EMBL/GenBank/DDBJ databases">
        <title>Characterisation of the sponge microbiome using genome-centric metagenomics.</title>
        <authorList>
            <person name="Engelberts J.P."/>
            <person name="Robbins S.J."/>
            <person name="De Goeij J.M."/>
            <person name="Aranda M."/>
            <person name="Bell S.C."/>
            <person name="Webster N.S."/>
        </authorList>
    </citation>
    <scope>NUCLEOTIDE SEQUENCE [LARGE SCALE GENOMIC DNA]</scope>
    <source>
        <strain evidence="2">SB0662_bin_43</strain>
    </source>
</reference>
<dbReference type="EMBL" id="VXOY01000017">
    <property type="protein sequence ID" value="MYE38288.1"/>
    <property type="molecule type" value="Genomic_DNA"/>
</dbReference>
<dbReference type="Pfam" id="PF03235">
    <property type="entry name" value="GmrSD_N"/>
    <property type="match status" value="1"/>
</dbReference>
<name>A0A845DB65_9BACT</name>
<dbReference type="InterPro" id="IPR004919">
    <property type="entry name" value="GmrSD_N"/>
</dbReference>
<evidence type="ECO:0000313" key="3">
    <source>
        <dbReference type="Proteomes" id="UP000449092"/>
    </source>
</evidence>
<proteinExistence type="predicted"/>
<sequence>MRPQKTNISIDELVQQVERGEIKLPEMQRPYVWRATQVRDLLDSLYREYPSGTILVWQIDENIETRDFAIEQKDEALGKQKLLLLDGQQRITSLFALLCGKEVQVRGRQKPIDLLFNLEHPNELYEDVVFANDQEMNNDNEEDDYTEGIEPDEEQKKTIEHRTFTVFTNKLNASPHWVRVSEILGKEYLESQILKSKGLTSDDSRWDKYSSRLQKLRRVRYYEYAMYVLPQSMPYEEVAEVFVRTNSKGTRLRGSDLALAQITSKWKGFLSEFEAFAEGFGDNKQYMIDTNIPVRALVIFVTRQCQFKKVGMIPVDELKNSWITAKQGIEFAVNFIKNNSGTDVLSHLSSPFLMVPIAVYWVLDQRHGDSQITPEERDKLMRWFYLAHSRGHYSRGASESILDADLNILFRTEDKSEALDRLIEQLRQRVGRFNILPEDVKSQRTGHPLFAMLRIIMKKTGMKDWHYGTELSDSNIGSEYQIEHHHIFPKSLLMGREYNRYEINEIANFTFLIGGTNRKIFNKEPKVYFQELLDKHGEEALTSHLIPLDKNLWELDNYRDFLSYRRKAIADKINEFIEDLN</sequence>
<organism evidence="2 3">
    <name type="scientific">Candidatus Spechtbacteria bacterium SB0662_bin_43</name>
    <dbReference type="NCBI Taxonomy" id="2604897"/>
    <lineage>
        <taxon>Bacteria</taxon>
        <taxon>Candidatus Spechtiibacteriota</taxon>
    </lineage>
</organism>
<dbReference type="PANTHER" id="PTHR37292:SF2">
    <property type="entry name" value="DUF262 DOMAIN-CONTAINING PROTEIN"/>
    <property type="match status" value="1"/>
</dbReference>
<dbReference type="Proteomes" id="UP000449092">
    <property type="component" value="Unassembled WGS sequence"/>
</dbReference>
<dbReference type="AlphaFoldDB" id="A0A845DB65"/>